<dbReference type="EMBL" id="MDET01000016">
    <property type="protein sequence ID" value="OQM75399.1"/>
    <property type="molecule type" value="Genomic_DNA"/>
</dbReference>
<proteinExistence type="predicted"/>
<dbReference type="Gene3D" id="3.60.15.10">
    <property type="entry name" value="Ribonuclease Z/Hydroxyacylglutathione hydrolase-like"/>
    <property type="match status" value="1"/>
</dbReference>
<dbReference type="AlphaFoldDB" id="A0A1V8RQY5"/>
<dbReference type="SUPFAM" id="SSF56281">
    <property type="entry name" value="Metallo-hydrolase/oxidoreductase"/>
    <property type="match status" value="1"/>
</dbReference>
<evidence type="ECO:0000313" key="3">
    <source>
        <dbReference type="Proteomes" id="UP000191905"/>
    </source>
</evidence>
<reference evidence="2 3" key="1">
    <citation type="journal article" date="2016" name="Int. J. Syst. Evol. Microbiol.">
        <title>Pseudaminobacter manganicus sp. nov., isolated from sludge of a manganese mine.</title>
        <authorList>
            <person name="Li J."/>
            <person name="Huang J."/>
            <person name="Liao S."/>
            <person name="Wang G."/>
        </authorList>
    </citation>
    <scope>NUCLEOTIDE SEQUENCE [LARGE SCALE GENOMIC DNA]</scope>
    <source>
        <strain evidence="2 3">JH-7</strain>
    </source>
</reference>
<protein>
    <submittedName>
        <fullName evidence="2">MBL fold metallo-hydrolase</fullName>
    </submittedName>
</protein>
<dbReference type="Proteomes" id="UP000191905">
    <property type="component" value="Unassembled WGS sequence"/>
</dbReference>
<organism evidence="2 3">
    <name type="scientific">Manganibacter manganicus</name>
    <dbReference type="NCBI Taxonomy" id="1873176"/>
    <lineage>
        <taxon>Bacteria</taxon>
        <taxon>Pseudomonadati</taxon>
        <taxon>Pseudomonadota</taxon>
        <taxon>Alphaproteobacteria</taxon>
        <taxon>Hyphomicrobiales</taxon>
        <taxon>Phyllobacteriaceae</taxon>
        <taxon>Manganibacter</taxon>
    </lineage>
</organism>
<dbReference type="OrthoDB" id="9805728at2"/>
<name>A0A1V8RQY5_9HYPH</name>
<sequence>MVKMRVLDFVEPLAEHLAGQPADGVSLYWLGQAGFLIRAGGRTLLIDPYLSDSLAEKYRGTRFPHERMMPPPIAIGDLPSIACVLVTHQHTDHMDPQTLTPIAKAFPACRFVVPRASTGEAVKRIDVPPARLVAMDAGESVEPLAGVRIHAVRAAHETLERDTQGNHRFLGYVLETGGVRIYHSGDTVPFDGLVDDVKPLAPDVALLPVNGRRPDLGANGVPGNLSIEEAIDLARALGAGAAVFHHYGLFAFNTADPRVIDAAVETAMRGGCETTLLRAQTGREYRVSQS</sequence>
<dbReference type="PANTHER" id="PTHR43546">
    <property type="entry name" value="UPF0173 METAL-DEPENDENT HYDROLASE MJ1163-RELATED"/>
    <property type="match status" value="1"/>
</dbReference>
<dbReference type="STRING" id="1873176.BFN67_18345"/>
<dbReference type="Pfam" id="PF12706">
    <property type="entry name" value="Lactamase_B_2"/>
    <property type="match status" value="1"/>
</dbReference>
<evidence type="ECO:0000313" key="2">
    <source>
        <dbReference type="EMBL" id="OQM75399.1"/>
    </source>
</evidence>
<dbReference type="RefSeq" id="WP_080919807.1">
    <property type="nucleotide sequence ID" value="NZ_MDET01000016.1"/>
</dbReference>
<keyword evidence="3" id="KW-1185">Reference proteome</keyword>
<dbReference type="InterPro" id="IPR001279">
    <property type="entry name" value="Metallo-B-lactamas"/>
</dbReference>
<dbReference type="GO" id="GO:0016787">
    <property type="term" value="F:hydrolase activity"/>
    <property type="evidence" value="ECO:0007669"/>
    <property type="project" value="UniProtKB-KW"/>
</dbReference>
<keyword evidence="2" id="KW-0378">Hydrolase</keyword>
<accession>A0A1V8RQY5</accession>
<evidence type="ECO:0000259" key="1">
    <source>
        <dbReference type="SMART" id="SM00849"/>
    </source>
</evidence>
<feature type="domain" description="Metallo-beta-lactamase" evidence="1">
    <location>
        <begin position="31"/>
        <end position="224"/>
    </location>
</feature>
<dbReference type="InterPro" id="IPR036866">
    <property type="entry name" value="RibonucZ/Hydroxyglut_hydro"/>
</dbReference>
<comment type="caution">
    <text evidence="2">The sequence shown here is derived from an EMBL/GenBank/DDBJ whole genome shotgun (WGS) entry which is preliminary data.</text>
</comment>
<dbReference type="InterPro" id="IPR050114">
    <property type="entry name" value="UPF0173_UPF0282_UlaG_hydrolase"/>
</dbReference>
<dbReference type="SMART" id="SM00849">
    <property type="entry name" value="Lactamase_B"/>
    <property type="match status" value="1"/>
</dbReference>
<gene>
    <name evidence="2" type="ORF">BFN67_18345</name>
</gene>